<dbReference type="PANTHER" id="PTHR12486:SF5">
    <property type="entry name" value="ADENOSINE 5'-MONOPHOSPHORAMIDASE HINT3"/>
    <property type="match status" value="1"/>
</dbReference>
<evidence type="ECO:0000313" key="6">
    <source>
        <dbReference type="Proteomes" id="UP001497512"/>
    </source>
</evidence>
<dbReference type="PROSITE" id="PS51084">
    <property type="entry name" value="HIT_2"/>
    <property type="match status" value="1"/>
</dbReference>
<reference evidence="5" key="1">
    <citation type="submission" date="2024-02" db="EMBL/GenBank/DDBJ databases">
        <authorList>
            <consortium name="ELIXIR-Norway"/>
            <consortium name="Elixir Norway"/>
        </authorList>
    </citation>
    <scope>NUCLEOTIDE SEQUENCE</scope>
</reference>
<dbReference type="Gene3D" id="3.30.428.10">
    <property type="entry name" value="HIT-like"/>
    <property type="match status" value="1"/>
</dbReference>
<dbReference type="PANTHER" id="PTHR12486">
    <property type="entry name" value="APRATAXIN-RELATED"/>
    <property type="match status" value="1"/>
</dbReference>
<organism evidence="5 6">
    <name type="scientific">Sphagnum troendelagicum</name>
    <dbReference type="NCBI Taxonomy" id="128251"/>
    <lineage>
        <taxon>Eukaryota</taxon>
        <taxon>Viridiplantae</taxon>
        <taxon>Streptophyta</taxon>
        <taxon>Embryophyta</taxon>
        <taxon>Bryophyta</taxon>
        <taxon>Sphagnophytina</taxon>
        <taxon>Sphagnopsida</taxon>
        <taxon>Sphagnales</taxon>
        <taxon>Sphagnaceae</taxon>
        <taxon>Sphagnum</taxon>
    </lineage>
</organism>
<proteinExistence type="predicted"/>
<evidence type="ECO:0000259" key="4">
    <source>
        <dbReference type="PROSITE" id="PS51084"/>
    </source>
</evidence>
<evidence type="ECO:0000256" key="1">
    <source>
        <dbReference type="ARBA" id="ARBA00022741"/>
    </source>
</evidence>
<name>A0ABP0ULD7_9BRYO</name>
<gene>
    <name evidence="5" type="ORF">CSSPTR1EN2_LOCUS16662</name>
</gene>
<keyword evidence="1" id="KW-0547">Nucleotide-binding</keyword>
<evidence type="ECO:0000256" key="2">
    <source>
        <dbReference type="ARBA" id="ARBA00022801"/>
    </source>
</evidence>
<accession>A0ABP0ULD7</accession>
<feature type="domain" description="HIT" evidence="4">
    <location>
        <begin position="32"/>
        <end position="147"/>
    </location>
</feature>
<dbReference type="EMBL" id="OZ019896">
    <property type="protein sequence ID" value="CAK9223099.1"/>
    <property type="molecule type" value="Genomic_DNA"/>
</dbReference>
<dbReference type="Pfam" id="PF11969">
    <property type="entry name" value="DcpS_C"/>
    <property type="match status" value="1"/>
</dbReference>
<dbReference type="SUPFAM" id="SSF54197">
    <property type="entry name" value="HIT-like"/>
    <property type="match status" value="1"/>
</dbReference>
<protein>
    <recommendedName>
        <fullName evidence="4">HIT domain-containing protein</fullName>
    </recommendedName>
</protein>
<keyword evidence="2" id="KW-0378">Hydrolase</keyword>
<keyword evidence="6" id="KW-1185">Reference proteome</keyword>
<dbReference type="InterPro" id="IPR036265">
    <property type="entry name" value="HIT-like_sf"/>
</dbReference>
<sequence>MVAQSQFTTLCSTTMAFWRWIWPASKKPQDCPFCLLSAGSTEGRTPSILFQDEQIVVFKDRSPASYRHYLAVPVHHIKNIQSLHQSEADYDLVAHMHKVGQSLLLRDAPDATGYRFGFHRPPFNSVDHLHLHCMALPYISWWKGFKYVSVGCLGSYVSAETVLKYLDSSGLPKGPAPQQDKPEMPV</sequence>
<feature type="short sequence motif" description="Histidine triad motif" evidence="3">
    <location>
        <begin position="128"/>
        <end position="132"/>
    </location>
</feature>
<evidence type="ECO:0000256" key="3">
    <source>
        <dbReference type="PROSITE-ProRule" id="PRU00464"/>
    </source>
</evidence>
<dbReference type="InterPro" id="IPR011146">
    <property type="entry name" value="HIT-like"/>
</dbReference>
<dbReference type="Proteomes" id="UP001497512">
    <property type="component" value="Chromosome 4"/>
</dbReference>
<evidence type="ECO:0000313" key="5">
    <source>
        <dbReference type="EMBL" id="CAK9223099.1"/>
    </source>
</evidence>